<organism evidence="3 4">
    <name type="scientific">Albula glossodonta</name>
    <name type="common">roundjaw bonefish</name>
    <dbReference type="NCBI Taxonomy" id="121402"/>
    <lineage>
        <taxon>Eukaryota</taxon>
        <taxon>Metazoa</taxon>
        <taxon>Chordata</taxon>
        <taxon>Craniata</taxon>
        <taxon>Vertebrata</taxon>
        <taxon>Euteleostomi</taxon>
        <taxon>Actinopterygii</taxon>
        <taxon>Neopterygii</taxon>
        <taxon>Teleostei</taxon>
        <taxon>Albuliformes</taxon>
        <taxon>Albulidae</taxon>
        <taxon>Albula</taxon>
    </lineage>
</organism>
<sequence>MSTYFPKRLELSLRMVLALPKAVETVEAAAGLDGVSFQDLLLNPGVLTAHCCQELQHQLGVLRLPCTGFSTGRERNPVQIQSVKKHIKLGHFLGPTVLVEQLHDPLLVVQNLHHGITGLGDLIHHQLTALHKLCCTQVNLPALRSAHHALLIGHILQGALLLFCNHGDPQTEIHWQLYPGRMLRGRAVTFSSSVLLVSTISLSSVEMTCCCLRGFFLGEAPGIMSPAATPREFPRGRPLNAVQASEGNKAEAGPTWLGGVHGLHLLLDFDLREGGANSTGRGATGCWLGGRGHHVGHGGRNGRGDRHGSGNGGKGGGGLGGRRGPGQEGRDGLRGVLLLLLCWGGRGLLLLHLPALIGQGFHGCRHWRGDGHVDNAGAGGGDEGRRTGAAALGGTAVLRLSLMLPDALASVCGCWVLIGAGWIPCVPIGAEVCSPCAPIGADWMPWAAMAAGWMPCVLICVMRSTVISCMELRCTAEATPTLVWAGMAELGA</sequence>
<dbReference type="Proteomes" id="UP000824540">
    <property type="component" value="Unassembled WGS sequence"/>
</dbReference>
<dbReference type="OrthoDB" id="9293060at2759"/>
<keyword evidence="4" id="KW-1185">Reference proteome</keyword>
<name>A0A8T2NSY6_9TELE</name>
<proteinExistence type="predicted"/>
<evidence type="ECO:0000313" key="4">
    <source>
        <dbReference type="Proteomes" id="UP000824540"/>
    </source>
</evidence>
<reference evidence="3" key="1">
    <citation type="thesis" date="2021" institute="BYU ScholarsArchive" country="Provo, UT, USA">
        <title>Applications of and Algorithms for Genome Assembly and Genomic Analyses with an Emphasis on Marine Teleosts.</title>
        <authorList>
            <person name="Pickett B.D."/>
        </authorList>
    </citation>
    <scope>NUCLEOTIDE SEQUENCE</scope>
    <source>
        <strain evidence="3">HI-2016</strain>
    </source>
</reference>
<gene>
    <name evidence="3" type="ORF">JZ751_013641</name>
</gene>
<feature type="transmembrane region" description="Helical" evidence="2">
    <location>
        <begin position="443"/>
        <end position="462"/>
    </location>
</feature>
<evidence type="ECO:0000256" key="1">
    <source>
        <dbReference type="SAM" id="MobiDB-lite"/>
    </source>
</evidence>
<keyword evidence="2" id="KW-0812">Transmembrane</keyword>
<feature type="region of interest" description="Disordered" evidence="1">
    <location>
        <begin position="297"/>
        <end position="327"/>
    </location>
</feature>
<evidence type="ECO:0000313" key="3">
    <source>
        <dbReference type="EMBL" id="KAG9343475.1"/>
    </source>
</evidence>
<accession>A0A8T2NSY6</accession>
<keyword evidence="2" id="KW-0472">Membrane</keyword>
<feature type="compositionally biased region" description="Gly residues" evidence="1">
    <location>
        <begin position="309"/>
        <end position="327"/>
    </location>
</feature>
<evidence type="ECO:0000256" key="2">
    <source>
        <dbReference type="SAM" id="Phobius"/>
    </source>
</evidence>
<dbReference type="AlphaFoldDB" id="A0A8T2NSY6"/>
<keyword evidence="2" id="KW-1133">Transmembrane helix</keyword>
<comment type="caution">
    <text evidence="3">The sequence shown here is derived from an EMBL/GenBank/DDBJ whole genome shotgun (WGS) entry which is preliminary data.</text>
</comment>
<protein>
    <submittedName>
        <fullName evidence="3">Uncharacterized protein</fullName>
    </submittedName>
</protein>
<dbReference type="EMBL" id="JAFBMS010000023">
    <property type="protein sequence ID" value="KAG9343475.1"/>
    <property type="molecule type" value="Genomic_DNA"/>
</dbReference>